<proteinExistence type="predicted"/>
<name>A0A975RRR2_9BRAD</name>
<feature type="domain" description="Cupin type-2" evidence="1">
    <location>
        <begin position="31"/>
        <end position="86"/>
    </location>
</feature>
<dbReference type="AlphaFoldDB" id="A0A975RRR2"/>
<dbReference type="SUPFAM" id="SSF51182">
    <property type="entry name" value="RmlC-like cupins"/>
    <property type="match status" value="1"/>
</dbReference>
<gene>
    <name evidence="2" type="ORF">KMZ68_19560</name>
</gene>
<organism evidence="2 3">
    <name type="scientific">Bradyrhizobium sediminis</name>
    <dbReference type="NCBI Taxonomy" id="2840469"/>
    <lineage>
        <taxon>Bacteria</taxon>
        <taxon>Pseudomonadati</taxon>
        <taxon>Pseudomonadota</taxon>
        <taxon>Alphaproteobacteria</taxon>
        <taxon>Hyphomicrobiales</taxon>
        <taxon>Nitrobacteraceae</taxon>
        <taxon>Bradyrhizobium</taxon>
    </lineage>
</organism>
<evidence type="ECO:0000313" key="3">
    <source>
        <dbReference type="Proteomes" id="UP000680805"/>
    </source>
</evidence>
<dbReference type="InterPro" id="IPR011051">
    <property type="entry name" value="RmlC_Cupin_sf"/>
</dbReference>
<dbReference type="Proteomes" id="UP000680805">
    <property type="component" value="Chromosome"/>
</dbReference>
<evidence type="ECO:0000259" key="1">
    <source>
        <dbReference type="Pfam" id="PF07883"/>
    </source>
</evidence>
<sequence>MTRIIAGTKTEFSIDPAILALLPAQGCVELQRDAPGKVHHFHTHPVDEILVIIKGALKFEWEGGERICRPGDTILLPAGTLHQSEALDEAIYAIATRPPAVNPTGS</sequence>
<dbReference type="RefSeq" id="WP_215612812.1">
    <property type="nucleotide sequence ID" value="NZ_CP076135.1"/>
</dbReference>
<dbReference type="InterPro" id="IPR014710">
    <property type="entry name" value="RmlC-like_jellyroll"/>
</dbReference>
<evidence type="ECO:0000313" key="2">
    <source>
        <dbReference type="EMBL" id="QWG17158.1"/>
    </source>
</evidence>
<reference evidence="2" key="1">
    <citation type="submission" date="2021-06" db="EMBL/GenBank/DDBJ databases">
        <title>Bradyrhizobium sp. S2-11-2 Genome sequencing.</title>
        <authorList>
            <person name="Jin L."/>
        </authorList>
    </citation>
    <scope>NUCLEOTIDE SEQUENCE</scope>
    <source>
        <strain evidence="2">S2-11-2</strain>
    </source>
</reference>
<dbReference type="Gene3D" id="2.60.120.10">
    <property type="entry name" value="Jelly Rolls"/>
    <property type="match status" value="1"/>
</dbReference>
<accession>A0A975RRR2</accession>
<protein>
    <submittedName>
        <fullName evidence="2">Cupin domain-containing protein</fullName>
    </submittedName>
</protein>
<dbReference type="Pfam" id="PF07883">
    <property type="entry name" value="Cupin_2"/>
    <property type="match status" value="1"/>
</dbReference>
<dbReference type="EMBL" id="CP076135">
    <property type="protein sequence ID" value="QWG17158.1"/>
    <property type="molecule type" value="Genomic_DNA"/>
</dbReference>
<dbReference type="KEGG" id="bsei:KMZ68_19560"/>
<dbReference type="InterPro" id="IPR013096">
    <property type="entry name" value="Cupin_2"/>
</dbReference>